<feature type="chain" id="PRO_5002144304" evidence="1">
    <location>
        <begin position="22"/>
        <end position="251"/>
    </location>
</feature>
<evidence type="ECO:0000259" key="2">
    <source>
        <dbReference type="Pfam" id="PF00497"/>
    </source>
</evidence>
<dbReference type="PATRIC" id="fig|1229493.5.peg.1740"/>
<dbReference type="Proteomes" id="UP000031586">
    <property type="component" value="Unassembled WGS sequence"/>
</dbReference>
<dbReference type="Pfam" id="PF00497">
    <property type="entry name" value="SBP_bac_3"/>
    <property type="match status" value="1"/>
</dbReference>
<dbReference type="EMBL" id="JPRD01000020">
    <property type="protein sequence ID" value="KIF52561.1"/>
    <property type="molecule type" value="Genomic_DNA"/>
</dbReference>
<protein>
    <submittedName>
        <fullName evidence="3">Amino acid ABC transporter</fullName>
    </submittedName>
</protein>
<reference evidence="3 4" key="1">
    <citation type="submission" date="2014-07" db="EMBL/GenBank/DDBJ databases">
        <title>Unique and conserved regions in Vibrio harveyi and related species in comparison with the shrimp pathogen Vibrio harveyi CAIM 1792.</title>
        <authorList>
            <person name="Espinoza-Valles I."/>
            <person name="Vora G."/>
            <person name="Leekitcharoenphon P."/>
            <person name="Ussery D."/>
            <person name="Hoj L."/>
            <person name="Gomez-Gil B."/>
        </authorList>
    </citation>
    <scope>NUCLEOTIDE SEQUENCE [LARGE SCALE GENOMIC DNA]</scope>
    <source>
        <strain evidence="4">CAIM 1854 / LMG 25443</strain>
    </source>
</reference>
<comment type="caution">
    <text evidence="3">The sequence shown here is derived from an EMBL/GenBank/DDBJ whole genome shotgun (WGS) entry which is preliminary data.</text>
</comment>
<dbReference type="RefSeq" id="WP_027726833.1">
    <property type="nucleotide sequence ID" value="NZ_BAOH01000144.1"/>
</dbReference>
<organism evidence="3 4">
    <name type="scientific">Vibrio owensii CAIM 1854 = LMG 25443</name>
    <dbReference type="NCBI Taxonomy" id="1229493"/>
    <lineage>
        <taxon>Bacteria</taxon>
        <taxon>Pseudomonadati</taxon>
        <taxon>Pseudomonadota</taxon>
        <taxon>Gammaproteobacteria</taxon>
        <taxon>Vibrionales</taxon>
        <taxon>Vibrionaceae</taxon>
        <taxon>Vibrio</taxon>
    </lineage>
</organism>
<proteinExistence type="predicted"/>
<dbReference type="InterPro" id="IPR001638">
    <property type="entry name" value="Solute-binding_3/MltF_N"/>
</dbReference>
<gene>
    <name evidence="3" type="ORF">H735_13015</name>
</gene>
<dbReference type="SUPFAM" id="SSF53850">
    <property type="entry name" value="Periplasmic binding protein-like II"/>
    <property type="match status" value="1"/>
</dbReference>
<name>A0A0C1ZHB8_9VIBR</name>
<feature type="domain" description="Solute-binding protein family 3/N-terminal" evidence="2">
    <location>
        <begin position="29"/>
        <end position="251"/>
    </location>
</feature>
<keyword evidence="1" id="KW-0732">Signal</keyword>
<sequence length="251" mass="28652">MKGLLRTLGFSFMALSAHTMASEVNYYVISEQARPFQIEQQGEQHSGIVTDIVSAIFAESDYEVKYHTYPFKRMISVLEAGGEENWVTYGSPNWGKVQSENLSEQPIYTVKHVLVSSSKAPFKFSDMQHMQGRSIVLLLGFDYPNLSPFFENGTVNEMRVKDYDAAYRVLQRTPGDTAFVEMESRVVYNIKRLELPMGDFQIQSFSSVIPDYSIYLAFSPQMNPKVQSFINKRLAELKSSGQIDNIIKKYI</sequence>
<evidence type="ECO:0000313" key="3">
    <source>
        <dbReference type="EMBL" id="KIF52561.1"/>
    </source>
</evidence>
<dbReference type="Gene3D" id="3.40.190.10">
    <property type="entry name" value="Periplasmic binding protein-like II"/>
    <property type="match status" value="2"/>
</dbReference>
<evidence type="ECO:0000313" key="4">
    <source>
        <dbReference type="Proteomes" id="UP000031586"/>
    </source>
</evidence>
<accession>A0A0C1ZHB8</accession>
<feature type="signal peptide" evidence="1">
    <location>
        <begin position="1"/>
        <end position="21"/>
    </location>
</feature>
<dbReference type="AlphaFoldDB" id="A0A0C1ZHB8"/>
<evidence type="ECO:0000256" key="1">
    <source>
        <dbReference type="SAM" id="SignalP"/>
    </source>
</evidence>